<sequence>MHNSNIKTQRKYEMEDLPKFFKDRSKDISKAFSNEVLEISTIRSKNVASDTQEFSFKLKLLTEVNPNAVLSQTKYLIDFFICLSREKNFTANIKVLKESEELYNNYYKTNKTVEKFISNAPIQILLQGITITLQTDVKNINLNSLQQIEASLNERLKHIEKAKNEEQNQDTLQVEETENKNENVVEKGNTQDKQIVQSSFGYNIASNRKQITRPPVIVAAMHENFSWFRSLFQPFNFFNTAQFFFPQLPKFSIQSNNMPPGVIPALDQKEKEPVSATQTTEDSTRNLVSQETERDIGQTRSHTDYFKANRKKKSKKQAKELSEEEKQSIIKQVQFDARLAIVDNLAEHKGKKLDEIFVEVVSKYKNQDPDTFYNIFNSVFNIIYFQDKQLHEILEPNEISEVKVLKSPQPPNNSLLGKEYLKKQVDRKKVQLLKLVSGIPIQSSPQLRKISHEILPSKAVDHLPKINEAKTRLPTNISLKSPLKAMFSSKETYFCLFLVAASISALCLWHLPLGKVSILKELVPTEKRESIGLTLNIGLPILITLCVLSLAYLIYSKYSVESIEQISKKDLLLRT</sequence>
<protein>
    <recommendedName>
        <fullName evidence="4">Transmembrane protein</fullName>
    </recommendedName>
</protein>
<keyword evidence="2" id="KW-0472">Membrane</keyword>
<keyword evidence="2" id="KW-0812">Transmembrane</keyword>
<organism evidence="3">
    <name type="scientific">Wolbachia endosymbiont of Armadillidium arcangelii</name>
    <dbReference type="NCBI Taxonomy" id="3158571"/>
    <lineage>
        <taxon>Bacteria</taxon>
        <taxon>Pseudomonadati</taxon>
        <taxon>Pseudomonadota</taxon>
        <taxon>Alphaproteobacteria</taxon>
        <taxon>Rickettsiales</taxon>
        <taxon>Anaplasmataceae</taxon>
        <taxon>Wolbachieae</taxon>
        <taxon>Wolbachia</taxon>
    </lineage>
</organism>
<evidence type="ECO:0008006" key="4">
    <source>
        <dbReference type="Google" id="ProtNLM"/>
    </source>
</evidence>
<feature type="transmembrane region" description="Helical" evidence="2">
    <location>
        <begin position="531"/>
        <end position="555"/>
    </location>
</feature>
<proteinExistence type="predicted"/>
<feature type="transmembrane region" description="Helical" evidence="2">
    <location>
        <begin position="493"/>
        <end position="511"/>
    </location>
</feature>
<keyword evidence="2" id="KW-1133">Transmembrane helix</keyword>
<keyword evidence="1" id="KW-0175">Coiled coil</keyword>
<accession>A0AAU7Q3W8</accession>
<evidence type="ECO:0000256" key="1">
    <source>
        <dbReference type="SAM" id="Coils"/>
    </source>
</evidence>
<evidence type="ECO:0000256" key="2">
    <source>
        <dbReference type="SAM" id="Phobius"/>
    </source>
</evidence>
<feature type="coiled-coil region" evidence="1">
    <location>
        <begin position="142"/>
        <end position="169"/>
    </location>
</feature>
<gene>
    <name evidence="3" type="ORF">ABLO99_01720</name>
</gene>
<evidence type="ECO:0000313" key="3">
    <source>
        <dbReference type="EMBL" id="XBS67422.1"/>
    </source>
</evidence>
<name>A0AAU7Q3W8_9RICK</name>
<reference evidence="3" key="1">
    <citation type="submission" date="2024-06" db="EMBL/GenBank/DDBJ databases">
        <authorList>
            <person name="Dussert Y."/>
            <person name="Peccoud J."/>
            <person name="Pigeault R."/>
        </authorList>
    </citation>
    <scope>NUCLEOTIDE SEQUENCE</scope>
    <source>
        <strain evidence="3">WArc</strain>
    </source>
</reference>
<dbReference type="RefSeq" id="WP_349967992.1">
    <property type="nucleotide sequence ID" value="NZ_CP157942.1"/>
</dbReference>
<dbReference type="EMBL" id="CP157942">
    <property type="protein sequence ID" value="XBS67422.1"/>
    <property type="molecule type" value="Genomic_DNA"/>
</dbReference>
<dbReference type="AlphaFoldDB" id="A0AAU7Q3W8"/>